<dbReference type="EMBL" id="KZ852062">
    <property type="protein sequence ID" value="RDH30273.1"/>
    <property type="molecule type" value="Genomic_DNA"/>
</dbReference>
<dbReference type="STRING" id="1341132.A0A3F3PTQ4"/>
<organism evidence="3 4">
    <name type="scientific">Aspergillus welwitschiae</name>
    <dbReference type="NCBI Taxonomy" id="1341132"/>
    <lineage>
        <taxon>Eukaryota</taxon>
        <taxon>Fungi</taxon>
        <taxon>Dikarya</taxon>
        <taxon>Ascomycota</taxon>
        <taxon>Pezizomycotina</taxon>
        <taxon>Eurotiomycetes</taxon>
        <taxon>Eurotiomycetidae</taxon>
        <taxon>Eurotiales</taxon>
        <taxon>Aspergillaceae</taxon>
        <taxon>Aspergillus</taxon>
        <taxon>Aspergillus subgen. Circumdati</taxon>
    </lineage>
</organism>
<protein>
    <submittedName>
        <fullName evidence="3">Uncharacterized protein</fullName>
    </submittedName>
</protein>
<dbReference type="RefSeq" id="XP_026623295.1">
    <property type="nucleotide sequence ID" value="XM_026773984.1"/>
</dbReference>
<dbReference type="GeneID" id="38142340"/>
<feature type="compositionally biased region" description="Polar residues" evidence="1">
    <location>
        <begin position="364"/>
        <end position="381"/>
    </location>
</feature>
<evidence type="ECO:0000313" key="3">
    <source>
        <dbReference type="EMBL" id="RDH30273.1"/>
    </source>
</evidence>
<dbReference type="Proteomes" id="UP000253729">
    <property type="component" value="Unassembled WGS sequence"/>
</dbReference>
<evidence type="ECO:0000313" key="4">
    <source>
        <dbReference type="Proteomes" id="UP000253729"/>
    </source>
</evidence>
<feature type="region of interest" description="Disordered" evidence="1">
    <location>
        <begin position="351"/>
        <end position="381"/>
    </location>
</feature>
<accession>A0A3F3PTQ4</accession>
<proteinExistence type="predicted"/>
<dbReference type="AlphaFoldDB" id="A0A3F3PTQ4"/>
<evidence type="ECO:0000256" key="2">
    <source>
        <dbReference type="SAM" id="Phobius"/>
    </source>
</evidence>
<feature type="transmembrane region" description="Helical" evidence="2">
    <location>
        <begin position="36"/>
        <end position="55"/>
    </location>
</feature>
<name>A0A3F3PTQ4_9EURO</name>
<evidence type="ECO:0000256" key="1">
    <source>
        <dbReference type="SAM" id="MobiDB-lite"/>
    </source>
</evidence>
<keyword evidence="4" id="KW-1185">Reference proteome</keyword>
<sequence length="710" mass="81095">MAPVLMHLYHSQPIPRSSENAHASSMQASRYIGSKALLQLFAGTVLFFIVSVLFWKLAKFSRFLTQGKVLKKGNKTTTRYSRTWYGWVSAKRHEENKALARKCLQKLYNCAVWRSSSVDYHWVWWDPGQKMQKRFCEERRHLRWLPTWFKSYSYIAADTIWNPGPPSRHSNTTTSDFCSGYASLRAMTGALSKSHTPGSITSRTIYYALGASNITSSSSQSLFQRGCRRPSTRVKANQSRQYRSECIRKCTFERGHLKHTSNIDTHQHQSHFFSSTSVMRSDLAGRGTENTRSLSLPCLFSQKYESTLVSKASHSAKPSFTKGRLEAANKPRDFRKLQVWSARMALQPSRYTELLGPPAGTPRSGLSATSSSDQTPVSIPTQTGCKEAISTKCSTLVLNHSSKHNHVKNVEVAGSVNHAAGSAMRYPAAPACSRSSLPCRLEACHRTALGSEQGREPDRCTRQKKLLCIHRSKTKEARERKKRELKGLLEGIVPISELSRWEIQFIDGLDRKLEWLYNQLCPGRRPYHFALLANHWLNIETWLVIDPPTRISIDARRRLGDPRFNSPYPNPDWSAKPKYPRVSRKAVYTPKINSWRLAVNRHRKASELRDMVKTIRFYHDSTDDLPDGKVDPSCWMLRRPPQGPSMTARQRQMYYEGGAGWQETFDDWQKIRHGYLIRKAIHEGRANRTRAREIARAISRCSHMATTKGS</sequence>
<gene>
    <name evidence="3" type="ORF">BDQ94DRAFT_181806</name>
</gene>
<keyword evidence="2" id="KW-0472">Membrane</keyword>
<keyword evidence="2" id="KW-0812">Transmembrane</keyword>
<reference evidence="3 4" key="1">
    <citation type="submission" date="2018-07" db="EMBL/GenBank/DDBJ databases">
        <title>The genomes of Aspergillus section Nigri reveals drivers in fungal speciation.</title>
        <authorList>
            <consortium name="DOE Joint Genome Institute"/>
            <person name="Vesth T.C."/>
            <person name="Nybo J."/>
            <person name="Theobald S."/>
            <person name="Brandl J."/>
            <person name="Frisvad J.C."/>
            <person name="Nielsen K.F."/>
            <person name="Lyhne E.K."/>
            <person name="Kogle M.E."/>
            <person name="Kuo A."/>
            <person name="Riley R."/>
            <person name="Clum A."/>
            <person name="Nolan M."/>
            <person name="Lipzen A."/>
            <person name="Salamov A."/>
            <person name="Henrissat B."/>
            <person name="Wiebenga A."/>
            <person name="De vries R.P."/>
            <person name="Grigoriev I.V."/>
            <person name="Mortensen U.H."/>
            <person name="Andersen M.R."/>
            <person name="Baker S.E."/>
        </authorList>
    </citation>
    <scope>NUCLEOTIDE SEQUENCE [LARGE SCALE GENOMIC DNA]</scope>
    <source>
        <strain evidence="3 4">CBS 139.54b</strain>
    </source>
</reference>
<keyword evidence="2" id="KW-1133">Transmembrane helix</keyword>